<dbReference type="PANTHER" id="PTHR13504:SF38">
    <property type="entry name" value="FIDO DOMAIN-CONTAINING PROTEIN"/>
    <property type="match status" value="1"/>
</dbReference>
<keyword evidence="2" id="KW-0067">ATP-binding</keyword>
<dbReference type="AlphaFoldDB" id="A0A6N4E2H3"/>
<proteinExistence type="predicted"/>
<name>A0A6N4E2H3_9GAMM</name>
<dbReference type="EMBL" id="PQCO01000112">
    <property type="protein sequence ID" value="PUE04741.1"/>
    <property type="molecule type" value="Genomic_DNA"/>
</dbReference>
<dbReference type="Pfam" id="PF02661">
    <property type="entry name" value="Fic"/>
    <property type="match status" value="1"/>
</dbReference>
<dbReference type="SUPFAM" id="SSF140931">
    <property type="entry name" value="Fic-like"/>
    <property type="match status" value="1"/>
</dbReference>
<dbReference type="InterPro" id="IPR040198">
    <property type="entry name" value="Fido_containing"/>
</dbReference>
<keyword evidence="2" id="KW-0547">Nucleotide-binding</keyword>
<reference evidence="4 5" key="1">
    <citation type="submission" date="2018-01" db="EMBL/GenBank/DDBJ databases">
        <title>Novel co-symbiosis in the lucinid bivalve Phacoides pectinatus.</title>
        <authorList>
            <person name="Lim S.J."/>
            <person name="Davis B.G."/>
            <person name="Gill D.E."/>
            <person name="Engel A.S."/>
            <person name="Anderson L.C."/>
            <person name="Campbell B.J."/>
        </authorList>
    </citation>
    <scope>NUCLEOTIDE SEQUENCE [LARGE SCALE GENOMIC DNA]</scope>
    <source>
        <strain evidence="4">N3_P5</strain>
    </source>
</reference>
<dbReference type="GO" id="GO:0005524">
    <property type="term" value="F:ATP binding"/>
    <property type="evidence" value="ECO:0007669"/>
    <property type="project" value="UniProtKB-KW"/>
</dbReference>
<feature type="binding site" evidence="2">
    <location>
        <begin position="130"/>
        <end position="137"/>
    </location>
    <ligand>
        <name>ATP</name>
        <dbReference type="ChEBI" id="CHEBI:30616"/>
    </ligand>
</feature>
<accession>A0A6N4E2H3</accession>
<feature type="domain" description="Fido" evidence="3">
    <location>
        <begin position="36"/>
        <end position="191"/>
    </location>
</feature>
<dbReference type="PROSITE" id="PS51459">
    <property type="entry name" value="FIDO"/>
    <property type="match status" value="1"/>
</dbReference>
<evidence type="ECO:0000313" key="5">
    <source>
        <dbReference type="Proteomes" id="UP000250928"/>
    </source>
</evidence>
<feature type="active site" evidence="1">
    <location>
        <position position="126"/>
    </location>
</feature>
<protein>
    <submittedName>
        <fullName evidence="4">Fic family protein</fullName>
    </submittedName>
</protein>
<organism evidence="4 5">
    <name type="scientific">Candidatus Sedimenticola endophacoides</name>
    <dbReference type="NCBI Taxonomy" id="2548426"/>
    <lineage>
        <taxon>Bacteria</taxon>
        <taxon>Pseudomonadati</taxon>
        <taxon>Pseudomonadota</taxon>
        <taxon>Gammaproteobacteria</taxon>
        <taxon>Chromatiales</taxon>
        <taxon>Sedimenticolaceae</taxon>
        <taxon>Sedimenticola</taxon>
    </lineage>
</organism>
<evidence type="ECO:0000256" key="1">
    <source>
        <dbReference type="PIRSR" id="PIRSR640198-1"/>
    </source>
</evidence>
<gene>
    <name evidence="4" type="ORF">C3L24_02600</name>
</gene>
<evidence type="ECO:0000256" key="2">
    <source>
        <dbReference type="PIRSR" id="PIRSR640198-2"/>
    </source>
</evidence>
<comment type="caution">
    <text evidence="4">The sequence shown here is derived from an EMBL/GenBank/DDBJ whole genome shotgun (WGS) entry which is preliminary data.</text>
</comment>
<dbReference type="PANTHER" id="PTHR13504">
    <property type="entry name" value="FIDO DOMAIN-CONTAINING PROTEIN DDB_G0283145"/>
    <property type="match status" value="1"/>
</dbReference>
<evidence type="ECO:0000259" key="3">
    <source>
        <dbReference type="PROSITE" id="PS51459"/>
    </source>
</evidence>
<dbReference type="InterPro" id="IPR003812">
    <property type="entry name" value="Fido"/>
</dbReference>
<dbReference type="Gene3D" id="1.10.3290.10">
    <property type="entry name" value="Fido-like domain"/>
    <property type="match status" value="1"/>
</dbReference>
<dbReference type="Proteomes" id="UP000250928">
    <property type="component" value="Unassembled WGS sequence"/>
</dbReference>
<sequence length="297" mass="34025">MEMFRSGRRPRDKSEQMIFNNLQGMEYIRTLQGEALTPELVCAIHARMMQGTINDEDLGRMQTSGDERVQVVSNTDQTVLHTPPPADQLPTRISAMCDFANAVGEAEFLHPVIRAIALHLWLAYDHPFEDGNGRTARALFYWSMLNAGYWMFEFISISSILRSASGQYARAYLHTETDENDATYFIVYQLQVIRTALHALERYLEKKTHEIQQAEKMLGDVHELNYRQMALLSHALRKPRADFTIHSHKVSHRVAYATARADLLELVERGLLSRRTMGNALHFSAGQTLREMRAQAE</sequence>
<evidence type="ECO:0000313" key="4">
    <source>
        <dbReference type="EMBL" id="PUE04741.1"/>
    </source>
</evidence>
<dbReference type="InterPro" id="IPR036597">
    <property type="entry name" value="Fido-like_dom_sf"/>
</dbReference>